<gene>
    <name evidence="4" type="ORF">N4264_23150</name>
</gene>
<keyword evidence="3" id="KW-0732">Signal</keyword>
<reference evidence="4" key="1">
    <citation type="submission" date="2022-09" db="EMBL/GenBank/DDBJ databases">
        <title>Tahibacter sp. nov., isolated from a fresh water.</title>
        <authorList>
            <person name="Baek J.H."/>
            <person name="Lee J.K."/>
            <person name="Kim J.M."/>
            <person name="Jeon C.O."/>
        </authorList>
    </citation>
    <scope>NUCLEOTIDE SEQUENCE</scope>
    <source>
        <strain evidence="4">W38</strain>
    </source>
</reference>
<evidence type="ECO:0000313" key="5">
    <source>
        <dbReference type="Proteomes" id="UP001064632"/>
    </source>
</evidence>
<dbReference type="SUPFAM" id="SSF51126">
    <property type="entry name" value="Pectin lyase-like"/>
    <property type="match status" value="1"/>
</dbReference>
<evidence type="ECO:0000256" key="1">
    <source>
        <dbReference type="ARBA" id="ARBA00022723"/>
    </source>
</evidence>
<evidence type="ECO:0000256" key="3">
    <source>
        <dbReference type="SAM" id="SignalP"/>
    </source>
</evidence>
<dbReference type="PANTHER" id="PTHR42970">
    <property type="entry name" value="PECTATE LYASE C-RELATED"/>
    <property type="match status" value="1"/>
</dbReference>
<dbReference type="InterPro" id="IPR011050">
    <property type="entry name" value="Pectin_lyase_fold/virulence"/>
</dbReference>
<proteinExistence type="predicted"/>
<dbReference type="EMBL" id="CP104694">
    <property type="protein sequence ID" value="UXI67602.1"/>
    <property type="molecule type" value="Genomic_DNA"/>
</dbReference>
<dbReference type="Proteomes" id="UP001064632">
    <property type="component" value="Chromosome"/>
</dbReference>
<keyword evidence="5" id="KW-1185">Reference proteome</keyword>
<keyword evidence="2" id="KW-0325">Glycoprotein</keyword>
<protein>
    <recommendedName>
        <fullName evidence="6">Pectate lyase</fullName>
    </recommendedName>
</protein>
<dbReference type="InterPro" id="IPR052063">
    <property type="entry name" value="Polysaccharide_Lyase_1"/>
</dbReference>
<organism evidence="4 5">
    <name type="scientific">Tahibacter amnicola</name>
    <dbReference type="NCBI Taxonomy" id="2976241"/>
    <lineage>
        <taxon>Bacteria</taxon>
        <taxon>Pseudomonadati</taxon>
        <taxon>Pseudomonadota</taxon>
        <taxon>Gammaproteobacteria</taxon>
        <taxon>Lysobacterales</taxon>
        <taxon>Rhodanobacteraceae</taxon>
        <taxon>Tahibacter</taxon>
    </lineage>
</organism>
<evidence type="ECO:0008006" key="6">
    <source>
        <dbReference type="Google" id="ProtNLM"/>
    </source>
</evidence>
<accession>A0ABY6BIA6</accession>
<dbReference type="PANTHER" id="PTHR42970:SF1">
    <property type="entry name" value="PECTATE LYASE C-RELATED"/>
    <property type="match status" value="1"/>
</dbReference>
<feature type="chain" id="PRO_5047509062" description="Pectate lyase" evidence="3">
    <location>
        <begin position="23"/>
        <end position="481"/>
    </location>
</feature>
<keyword evidence="1" id="KW-0479">Metal-binding</keyword>
<evidence type="ECO:0000256" key="2">
    <source>
        <dbReference type="ARBA" id="ARBA00023180"/>
    </source>
</evidence>
<name>A0ABY6BIA6_9GAMM</name>
<evidence type="ECO:0000313" key="4">
    <source>
        <dbReference type="EMBL" id="UXI67602.1"/>
    </source>
</evidence>
<dbReference type="Gene3D" id="2.160.20.10">
    <property type="entry name" value="Single-stranded right-handed beta-helix, Pectin lyase-like"/>
    <property type="match status" value="1"/>
</dbReference>
<sequence>MRARPLSLILGLALAHAGAAVALPAFPGAQGFGAVATGGRGGQVIKVTTLNPSGPGSLQAALNTPGPRIIVFAVSGVIDGRSLPDATFWIPHGDVTIAGQTASALGRGITLYGHLYTEWPETTGNIILRHVRVRPPTPAGGGQSPSNQHDAIQFSAARRVMIDHVDVTHGADEQMDFFTGAQEVTVQWSMIGFGLIDVGDGQHNFGIINGPGGGRFSVHHNFFVHNRNRSPAIADGPAESINNLVYNFREGFVHNNPASGQFNLIGNHFRTGPNATTTPLWFDPEENSLPSGYHVADNYLDRPGNFVGRIDNPFADNFGSNGSTLVNFREEYTFYCCGIHAGLAANPAPFNYSGNTGYVPVATQANATAAGAVFDRAGAYPRDQVATAARTEYTARSGSWGNRFLDSSQWMTGLPAPSAPPVDTDNDGMPNAWETAHGLNPSVNDAALVRPSGYTAIEEYINELADSLTGPVDAIFANGFQ</sequence>
<dbReference type="InterPro" id="IPR012334">
    <property type="entry name" value="Pectin_lyas_fold"/>
</dbReference>
<feature type="signal peptide" evidence="3">
    <location>
        <begin position="1"/>
        <end position="22"/>
    </location>
</feature>
<dbReference type="RefSeq" id="WP_261694572.1">
    <property type="nucleotide sequence ID" value="NZ_CP104694.1"/>
</dbReference>